<evidence type="ECO:0000313" key="6">
    <source>
        <dbReference type="EMBL" id="GAH69264.1"/>
    </source>
</evidence>
<organism evidence="6">
    <name type="scientific">marine sediment metagenome</name>
    <dbReference type="NCBI Taxonomy" id="412755"/>
    <lineage>
        <taxon>unclassified sequences</taxon>
        <taxon>metagenomes</taxon>
        <taxon>ecological metagenomes</taxon>
    </lineage>
</organism>
<dbReference type="PANTHER" id="PTHR36447">
    <property type="entry name" value="BETA-GALACTOSIDASE GANA"/>
    <property type="match status" value="1"/>
</dbReference>
<evidence type="ECO:0000256" key="3">
    <source>
        <dbReference type="ARBA" id="ARBA00022833"/>
    </source>
</evidence>
<name>X1IT32_9ZZZZ</name>
<dbReference type="AlphaFoldDB" id="X1IT32"/>
<dbReference type="SUPFAM" id="SSF51445">
    <property type="entry name" value="(Trans)glycosidases"/>
    <property type="match status" value="1"/>
</dbReference>
<keyword evidence="3" id="KW-0862">Zinc</keyword>
<proteinExistence type="predicted"/>
<dbReference type="Gene3D" id="3.20.20.80">
    <property type="entry name" value="Glycosidases"/>
    <property type="match status" value="1"/>
</dbReference>
<keyword evidence="4" id="KW-0326">Glycosidase</keyword>
<reference evidence="6" key="1">
    <citation type="journal article" date="2014" name="Front. Microbiol.">
        <title>High frequency of phylogenetically diverse reductive dehalogenase-homologous genes in deep subseafloor sedimentary metagenomes.</title>
        <authorList>
            <person name="Kawai M."/>
            <person name="Futagami T."/>
            <person name="Toyoda A."/>
            <person name="Takaki Y."/>
            <person name="Nishi S."/>
            <person name="Hori S."/>
            <person name="Arai W."/>
            <person name="Tsubouchi T."/>
            <person name="Morono Y."/>
            <person name="Uchiyama I."/>
            <person name="Ito T."/>
            <person name="Fujiyama A."/>
            <person name="Inagaki F."/>
            <person name="Takami H."/>
        </authorList>
    </citation>
    <scope>NUCLEOTIDE SEQUENCE</scope>
    <source>
        <strain evidence="6">Expedition CK06-06</strain>
    </source>
</reference>
<feature type="non-terminal residue" evidence="6">
    <location>
        <position position="1"/>
    </location>
</feature>
<dbReference type="GO" id="GO:0004565">
    <property type="term" value="F:beta-galactosidase activity"/>
    <property type="evidence" value="ECO:0007669"/>
    <property type="project" value="InterPro"/>
</dbReference>
<accession>X1IT32</accession>
<dbReference type="GO" id="GO:0009341">
    <property type="term" value="C:beta-galactosidase complex"/>
    <property type="evidence" value="ECO:0007669"/>
    <property type="project" value="InterPro"/>
</dbReference>
<keyword evidence="1" id="KW-0479">Metal-binding</keyword>
<keyword evidence="2" id="KW-0378">Hydrolase</keyword>
<dbReference type="GO" id="GO:0005975">
    <property type="term" value="P:carbohydrate metabolic process"/>
    <property type="evidence" value="ECO:0007669"/>
    <property type="project" value="InterPro"/>
</dbReference>
<protein>
    <recommendedName>
        <fullName evidence="5">Glycoside hydrolase family 42 N-terminal domain-containing protein</fullName>
    </recommendedName>
</protein>
<sequence>VDYYPEHWEKERWSVDADLMQKAGVNVVRLAEFAWSKLEPEDDVYDFDWLDEVMDILNKRGAKVILCTPTAAPPIWLIEKHPDVLPLLKNGQRMAFGARRHYCITNRDYYYYSERIIKKLAEHYRDNPQVIGWQVDNEFGNPKCYCNSCRKEFQHWLKLRYKTLENLNQSWGNAFWSHDYTCWDEIPLPIVDYHNPAFDLDFRRFFSDMTVKYSNMQIKILKSAVTDKFITHNFMGLFPHLNYYELAKKYDFVSWDNYPQN</sequence>
<dbReference type="PANTHER" id="PTHR36447:SF2">
    <property type="entry name" value="BETA-GALACTOSIDASE YESZ"/>
    <property type="match status" value="1"/>
</dbReference>
<dbReference type="Pfam" id="PF02449">
    <property type="entry name" value="Glyco_hydro_42"/>
    <property type="match status" value="1"/>
</dbReference>
<comment type="caution">
    <text evidence="6">The sequence shown here is derived from an EMBL/GenBank/DDBJ whole genome shotgun (WGS) entry which is preliminary data.</text>
</comment>
<evidence type="ECO:0000259" key="5">
    <source>
        <dbReference type="Pfam" id="PF02449"/>
    </source>
</evidence>
<evidence type="ECO:0000256" key="2">
    <source>
        <dbReference type="ARBA" id="ARBA00022801"/>
    </source>
</evidence>
<evidence type="ECO:0000256" key="1">
    <source>
        <dbReference type="ARBA" id="ARBA00022723"/>
    </source>
</evidence>
<dbReference type="EMBL" id="BARU01029643">
    <property type="protein sequence ID" value="GAH69264.1"/>
    <property type="molecule type" value="Genomic_DNA"/>
</dbReference>
<dbReference type="InterPro" id="IPR013529">
    <property type="entry name" value="Glyco_hydro_42_N"/>
</dbReference>
<dbReference type="InterPro" id="IPR003476">
    <property type="entry name" value="Glyco_hydro_42"/>
</dbReference>
<feature type="domain" description="Glycoside hydrolase family 42 N-terminal" evidence="5">
    <location>
        <begin position="2"/>
        <end position="260"/>
    </location>
</feature>
<dbReference type="InterPro" id="IPR017853">
    <property type="entry name" value="GH"/>
</dbReference>
<evidence type="ECO:0000256" key="4">
    <source>
        <dbReference type="ARBA" id="ARBA00023295"/>
    </source>
</evidence>
<gene>
    <name evidence="6" type="ORF">S03H2_47120</name>
</gene>
<dbReference type="GO" id="GO:0046872">
    <property type="term" value="F:metal ion binding"/>
    <property type="evidence" value="ECO:0007669"/>
    <property type="project" value="UniProtKB-KW"/>
</dbReference>